<keyword evidence="6" id="KW-0902">Two-component regulatory system</keyword>
<evidence type="ECO:0000256" key="4">
    <source>
        <dbReference type="ARBA" id="ARBA00022679"/>
    </source>
</evidence>
<evidence type="ECO:0000256" key="6">
    <source>
        <dbReference type="ARBA" id="ARBA00023012"/>
    </source>
</evidence>
<keyword evidence="3" id="KW-0597">Phosphoprotein</keyword>
<dbReference type="InterPro" id="IPR003594">
    <property type="entry name" value="HATPase_dom"/>
</dbReference>
<dbReference type="PANTHER" id="PTHR43711">
    <property type="entry name" value="TWO-COMPONENT HISTIDINE KINASE"/>
    <property type="match status" value="1"/>
</dbReference>
<name>A0A3S4I5H9_CITKO</name>
<organism evidence="8 9">
    <name type="scientific">Citrobacter koseri</name>
    <name type="common">Citrobacter diversus</name>
    <dbReference type="NCBI Taxonomy" id="545"/>
    <lineage>
        <taxon>Bacteria</taxon>
        <taxon>Pseudomonadati</taxon>
        <taxon>Pseudomonadota</taxon>
        <taxon>Gammaproteobacteria</taxon>
        <taxon>Enterobacterales</taxon>
        <taxon>Enterobacteriaceae</taxon>
        <taxon>Citrobacter</taxon>
    </lineage>
</organism>
<dbReference type="SMART" id="SM00387">
    <property type="entry name" value="HATPase_c"/>
    <property type="match status" value="1"/>
</dbReference>
<keyword evidence="5 8" id="KW-0418">Kinase</keyword>
<evidence type="ECO:0000256" key="1">
    <source>
        <dbReference type="ARBA" id="ARBA00000085"/>
    </source>
</evidence>
<protein>
    <recommendedName>
        <fullName evidence="2">histidine kinase</fullName>
        <ecNumber evidence="2">2.7.13.3</ecNumber>
    </recommendedName>
</protein>
<evidence type="ECO:0000313" key="9">
    <source>
        <dbReference type="Proteomes" id="UP000270272"/>
    </source>
</evidence>
<dbReference type="PROSITE" id="PS50109">
    <property type="entry name" value="HIS_KIN"/>
    <property type="match status" value="1"/>
</dbReference>
<dbReference type="GO" id="GO:0000160">
    <property type="term" value="P:phosphorelay signal transduction system"/>
    <property type="evidence" value="ECO:0007669"/>
    <property type="project" value="UniProtKB-KW"/>
</dbReference>
<dbReference type="PANTHER" id="PTHR43711:SF1">
    <property type="entry name" value="HISTIDINE KINASE 1"/>
    <property type="match status" value="1"/>
</dbReference>
<dbReference type="EMBL" id="LR134204">
    <property type="protein sequence ID" value="VEB89046.1"/>
    <property type="molecule type" value="Genomic_DNA"/>
</dbReference>
<evidence type="ECO:0000313" key="8">
    <source>
        <dbReference type="EMBL" id="VEB89046.1"/>
    </source>
</evidence>
<reference evidence="8 9" key="1">
    <citation type="submission" date="2018-12" db="EMBL/GenBank/DDBJ databases">
        <authorList>
            <consortium name="Pathogen Informatics"/>
        </authorList>
    </citation>
    <scope>NUCLEOTIDE SEQUENCE [LARGE SCALE GENOMIC DNA]</scope>
    <source>
        <strain evidence="8 9">NCTC11075</strain>
    </source>
</reference>
<dbReference type="Pfam" id="PF02518">
    <property type="entry name" value="HATPase_c"/>
    <property type="match status" value="1"/>
</dbReference>
<gene>
    <name evidence="8" type="primary">barA_3</name>
    <name evidence="8" type="ORF">NCTC11075_02050</name>
</gene>
<dbReference type="InterPro" id="IPR050736">
    <property type="entry name" value="Sensor_HK_Regulatory"/>
</dbReference>
<dbReference type="InterPro" id="IPR036890">
    <property type="entry name" value="HATPase_C_sf"/>
</dbReference>
<keyword evidence="4 8" id="KW-0808">Transferase</keyword>
<evidence type="ECO:0000259" key="7">
    <source>
        <dbReference type="PROSITE" id="PS50109"/>
    </source>
</evidence>
<dbReference type="GO" id="GO:0004673">
    <property type="term" value="F:protein histidine kinase activity"/>
    <property type="evidence" value="ECO:0007669"/>
    <property type="project" value="UniProtKB-EC"/>
</dbReference>
<dbReference type="InterPro" id="IPR004358">
    <property type="entry name" value="Sig_transdc_His_kin-like_C"/>
</dbReference>
<dbReference type="SUPFAM" id="SSF55874">
    <property type="entry name" value="ATPase domain of HSP90 chaperone/DNA topoisomerase II/histidine kinase"/>
    <property type="match status" value="1"/>
</dbReference>
<accession>A0A3S4I5H9</accession>
<dbReference type="PRINTS" id="PR00344">
    <property type="entry name" value="BCTRLSENSOR"/>
</dbReference>
<dbReference type="EC" id="2.7.13.3" evidence="2"/>
<dbReference type="InterPro" id="IPR005467">
    <property type="entry name" value="His_kinase_dom"/>
</dbReference>
<evidence type="ECO:0000256" key="5">
    <source>
        <dbReference type="ARBA" id="ARBA00022777"/>
    </source>
</evidence>
<comment type="catalytic activity">
    <reaction evidence="1">
        <text>ATP + protein L-histidine = ADP + protein N-phospho-L-histidine.</text>
        <dbReference type="EC" id="2.7.13.3"/>
    </reaction>
</comment>
<evidence type="ECO:0000256" key="2">
    <source>
        <dbReference type="ARBA" id="ARBA00012438"/>
    </source>
</evidence>
<dbReference type="AlphaFoldDB" id="A0A3S4I5H9"/>
<proteinExistence type="predicted"/>
<sequence length="162" mass="17352">MTLFSALAAQKGIDLRYDSRLDPQEAMHLDPQLLGQVLTNLIGNAVKFTQQGHVRISATKSNAMLALSVSDSGPGISTEEQNRLFTAFSQGKAGKHHRGSGLGLAISRALMTQMGGTIALQSEINRGTTLTLNLPVQTSRDITPVSIDAPHPLPLFRGRCGY</sequence>
<dbReference type="Gene3D" id="3.30.565.10">
    <property type="entry name" value="Histidine kinase-like ATPase, C-terminal domain"/>
    <property type="match status" value="1"/>
</dbReference>
<feature type="domain" description="Histidine kinase" evidence="7">
    <location>
        <begin position="1"/>
        <end position="138"/>
    </location>
</feature>
<evidence type="ECO:0000256" key="3">
    <source>
        <dbReference type="ARBA" id="ARBA00022553"/>
    </source>
</evidence>
<dbReference type="Proteomes" id="UP000270272">
    <property type="component" value="Chromosome"/>
</dbReference>